<dbReference type="EMBL" id="JAHLQT010034244">
    <property type="protein sequence ID" value="KAG7159000.1"/>
    <property type="molecule type" value="Genomic_DNA"/>
</dbReference>
<evidence type="ECO:0000313" key="3">
    <source>
        <dbReference type="Proteomes" id="UP000747542"/>
    </source>
</evidence>
<sequence length="206" mass="22270">MERHSLCLICGSGVFVSPGGVLHYAGSPAAAIIIWASCGVFCTLGAICFSHPYIHSVVQGCSFRQPVHGGLHSLEQPQMASSGNFLEMAALKMCWCSASLLGDMIKVPTLVEEEMQACSITCCVLIHNTIELHHKLMEDGESSQKKHFGAEESLPSVGVTWDSGVTQTLPELIRHVFIGLPWCLLLLSTLLLAHATFCMLTAVLQF</sequence>
<comment type="caution">
    <text evidence="2">The sequence shown here is derived from an EMBL/GenBank/DDBJ whole genome shotgun (WGS) entry which is preliminary data.</text>
</comment>
<dbReference type="Gene3D" id="1.20.1740.10">
    <property type="entry name" value="Amino acid/polyamine transporter I"/>
    <property type="match status" value="1"/>
</dbReference>
<protein>
    <submittedName>
        <fullName evidence="2">L-type amino acid transporter 1-like protein MLAS-like</fullName>
    </submittedName>
</protein>
<keyword evidence="3" id="KW-1185">Reference proteome</keyword>
<feature type="transmembrane region" description="Helical" evidence="1">
    <location>
        <begin position="7"/>
        <end position="26"/>
    </location>
</feature>
<dbReference type="AlphaFoldDB" id="A0A8J5JJT4"/>
<reference evidence="2" key="1">
    <citation type="journal article" date="2021" name="Sci. Adv.">
        <title>The American lobster genome reveals insights on longevity, neural, and immune adaptations.</title>
        <authorList>
            <person name="Polinski J.M."/>
            <person name="Zimin A.V."/>
            <person name="Clark K.F."/>
            <person name="Kohn A.B."/>
            <person name="Sadowski N."/>
            <person name="Timp W."/>
            <person name="Ptitsyn A."/>
            <person name="Khanna P."/>
            <person name="Romanova D.Y."/>
            <person name="Williams P."/>
            <person name="Greenwood S.J."/>
            <person name="Moroz L.L."/>
            <person name="Walt D.R."/>
            <person name="Bodnar A.G."/>
        </authorList>
    </citation>
    <scope>NUCLEOTIDE SEQUENCE</scope>
    <source>
        <strain evidence="2">GMGI-L3</strain>
    </source>
</reference>
<keyword evidence="1" id="KW-0472">Membrane</keyword>
<keyword evidence="1" id="KW-1133">Transmembrane helix</keyword>
<organism evidence="2 3">
    <name type="scientific">Homarus americanus</name>
    <name type="common">American lobster</name>
    <dbReference type="NCBI Taxonomy" id="6706"/>
    <lineage>
        <taxon>Eukaryota</taxon>
        <taxon>Metazoa</taxon>
        <taxon>Ecdysozoa</taxon>
        <taxon>Arthropoda</taxon>
        <taxon>Crustacea</taxon>
        <taxon>Multicrustacea</taxon>
        <taxon>Malacostraca</taxon>
        <taxon>Eumalacostraca</taxon>
        <taxon>Eucarida</taxon>
        <taxon>Decapoda</taxon>
        <taxon>Pleocyemata</taxon>
        <taxon>Astacidea</taxon>
        <taxon>Nephropoidea</taxon>
        <taxon>Nephropidae</taxon>
        <taxon>Homarus</taxon>
    </lineage>
</organism>
<name>A0A8J5JJT4_HOMAM</name>
<feature type="transmembrane region" description="Helical" evidence="1">
    <location>
        <begin position="32"/>
        <end position="54"/>
    </location>
</feature>
<keyword evidence="1" id="KW-0812">Transmembrane</keyword>
<gene>
    <name evidence="2" type="primary">Mlas-L</name>
    <name evidence="2" type="ORF">Hamer_G006398</name>
</gene>
<evidence type="ECO:0000313" key="2">
    <source>
        <dbReference type="EMBL" id="KAG7159000.1"/>
    </source>
</evidence>
<dbReference type="Proteomes" id="UP000747542">
    <property type="component" value="Unassembled WGS sequence"/>
</dbReference>
<proteinExistence type="predicted"/>
<accession>A0A8J5JJT4</accession>
<evidence type="ECO:0000256" key="1">
    <source>
        <dbReference type="SAM" id="Phobius"/>
    </source>
</evidence>
<feature type="transmembrane region" description="Helical" evidence="1">
    <location>
        <begin position="182"/>
        <end position="204"/>
    </location>
</feature>